<dbReference type="Pfam" id="PF06580">
    <property type="entry name" value="His_kinase"/>
    <property type="match status" value="1"/>
</dbReference>
<evidence type="ECO:0000313" key="16">
    <source>
        <dbReference type="Proteomes" id="UP000198553"/>
    </source>
</evidence>
<proteinExistence type="predicted"/>
<dbReference type="EC" id="2.7.13.3" evidence="3"/>
<reference evidence="16" key="1">
    <citation type="submission" date="2016-10" db="EMBL/GenBank/DDBJ databases">
        <authorList>
            <person name="Varghese N."/>
            <person name="Submissions S."/>
        </authorList>
    </citation>
    <scope>NUCLEOTIDE SEQUENCE [LARGE SCALE GENOMIC DNA]</scope>
    <source>
        <strain evidence="16">B48,IBRC-M 10115,DSM 25386,CECT 8001</strain>
    </source>
</reference>
<dbReference type="InterPro" id="IPR011620">
    <property type="entry name" value="Sig_transdc_His_kinase_LytS_TM"/>
</dbReference>
<dbReference type="OrthoDB" id="9776552at2"/>
<dbReference type="Gene3D" id="1.10.1760.20">
    <property type="match status" value="1"/>
</dbReference>
<keyword evidence="8 15" id="KW-0418">Kinase</keyword>
<dbReference type="EMBL" id="FOBW01000007">
    <property type="protein sequence ID" value="SEM97521.1"/>
    <property type="molecule type" value="Genomic_DNA"/>
</dbReference>
<evidence type="ECO:0000256" key="13">
    <source>
        <dbReference type="SAM" id="Phobius"/>
    </source>
</evidence>
<feature type="transmembrane region" description="Helical" evidence="13">
    <location>
        <begin position="83"/>
        <end position="103"/>
    </location>
</feature>
<dbReference type="InterPro" id="IPR005467">
    <property type="entry name" value="His_kinase_dom"/>
</dbReference>
<evidence type="ECO:0000256" key="10">
    <source>
        <dbReference type="ARBA" id="ARBA00022989"/>
    </source>
</evidence>
<organism evidence="15 16">
    <name type="scientific">Mesobacillus persicus</name>
    <dbReference type="NCBI Taxonomy" id="930146"/>
    <lineage>
        <taxon>Bacteria</taxon>
        <taxon>Bacillati</taxon>
        <taxon>Bacillota</taxon>
        <taxon>Bacilli</taxon>
        <taxon>Bacillales</taxon>
        <taxon>Bacillaceae</taxon>
        <taxon>Mesobacillus</taxon>
    </lineage>
</organism>
<evidence type="ECO:0000256" key="1">
    <source>
        <dbReference type="ARBA" id="ARBA00000085"/>
    </source>
</evidence>
<accession>A0A1H8CQJ2</accession>
<evidence type="ECO:0000259" key="14">
    <source>
        <dbReference type="PROSITE" id="PS50109"/>
    </source>
</evidence>
<keyword evidence="9" id="KW-0067">ATP-binding</keyword>
<comment type="subcellular location">
    <subcellularLocation>
        <location evidence="2">Cell membrane</location>
        <topology evidence="2">Multi-pass membrane protein</topology>
    </subcellularLocation>
</comment>
<dbReference type="PROSITE" id="PS50109">
    <property type="entry name" value="HIS_KIN"/>
    <property type="match status" value="1"/>
</dbReference>
<keyword evidence="5" id="KW-0808">Transferase</keyword>
<dbReference type="SMART" id="SM00387">
    <property type="entry name" value="HATPase_c"/>
    <property type="match status" value="1"/>
</dbReference>
<dbReference type="Gene3D" id="3.30.565.10">
    <property type="entry name" value="Histidine kinase-like ATPase, C-terminal domain"/>
    <property type="match status" value="1"/>
</dbReference>
<dbReference type="GO" id="GO:0000155">
    <property type="term" value="F:phosphorelay sensor kinase activity"/>
    <property type="evidence" value="ECO:0007669"/>
    <property type="project" value="InterPro"/>
</dbReference>
<evidence type="ECO:0000256" key="11">
    <source>
        <dbReference type="ARBA" id="ARBA00023012"/>
    </source>
</evidence>
<dbReference type="InterPro" id="IPR036890">
    <property type="entry name" value="HATPase_C_sf"/>
</dbReference>
<dbReference type="AlphaFoldDB" id="A0A1H8CQJ2"/>
<dbReference type="PANTHER" id="PTHR34220:SF7">
    <property type="entry name" value="SENSOR HISTIDINE KINASE YPDA"/>
    <property type="match status" value="1"/>
</dbReference>
<evidence type="ECO:0000256" key="2">
    <source>
        <dbReference type="ARBA" id="ARBA00004651"/>
    </source>
</evidence>
<feature type="domain" description="Histidine kinase" evidence="14">
    <location>
        <begin position="473"/>
        <end position="576"/>
    </location>
</feature>
<evidence type="ECO:0000256" key="3">
    <source>
        <dbReference type="ARBA" id="ARBA00012438"/>
    </source>
</evidence>
<evidence type="ECO:0000256" key="9">
    <source>
        <dbReference type="ARBA" id="ARBA00022840"/>
    </source>
</evidence>
<evidence type="ECO:0000256" key="8">
    <source>
        <dbReference type="ARBA" id="ARBA00022777"/>
    </source>
</evidence>
<gene>
    <name evidence="15" type="ORF">SAMN05192533_107202</name>
</gene>
<feature type="transmembrane region" description="Helical" evidence="13">
    <location>
        <begin position="151"/>
        <end position="170"/>
    </location>
</feature>
<comment type="catalytic activity">
    <reaction evidence="1">
        <text>ATP + protein L-histidine = ADP + protein N-phospho-L-histidine.</text>
        <dbReference type="EC" id="2.7.13.3"/>
    </reaction>
</comment>
<dbReference type="GO" id="GO:0071555">
    <property type="term" value="P:cell wall organization"/>
    <property type="evidence" value="ECO:0007669"/>
    <property type="project" value="InterPro"/>
</dbReference>
<name>A0A1H8CQJ2_9BACI</name>
<dbReference type="PANTHER" id="PTHR34220">
    <property type="entry name" value="SENSOR HISTIDINE KINASE YPDA"/>
    <property type="match status" value="1"/>
</dbReference>
<dbReference type="InterPro" id="IPR003594">
    <property type="entry name" value="HATPase_dom"/>
</dbReference>
<feature type="transmembrane region" description="Helical" evidence="13">
    <location>
        <begin position="115"/>
        <end position="139"/>
    </location>
</feature>
<keyword evidence="4" id="KW-1003">Cell membrane</keyword>
<dbReference type="PRINTS" id="PR00344">
    <property type="entry name" value="BCTRLSENSOR"/>
</dbReference>
<dbReference type="GO" id="GO:0005524">
    <property type="term" value="F:ATP binding"/>
    <property type="evidence" value="ECO:0007669"/>
    <property type="project" value="UniProtKB-KW"/>
</dbReference>
<feature type="transmembrane region" description="Helical" evidence="13">
    <location>
        <begin position="12"/>
        <end position="31"/>
    </location>
</feature>
<sequence length="579" mass="63732">MFELLTTMVERLGIIVTIAFILTRFQFFRDMIYNEKLQRHQQYTAIIFFGFFGIIGTYTGLSLSTESLSFNRWASDLAADEAIANSRVIGVVIAGLLGGYKVGIGAGLIAGIHRFTLGGFTALACGLAAIIAGALAGFFHKKNRHVKLNSALLIGALAETIQMLIILLLSRPFEQAWTLVEIIGLPMIVANGLGCALFLLVIRNVVQEEEKVVAVQAQKILRLADQTLAHLRNGINSDSAQAVCSILHKEIKTSAVAMTNLTEILSHVGLGDDHHRAESQIQTQITIDAIRKGEIVVANQESIHCRVKGCPLGAAVIAPLKLRGETIGTLKFYFRSEKEITNVVMELISGLSTMISNQLEIAEADKAYQLAKEAEIMALQAQISPHFLFNTLNTIVSLVRIDPNKARKLLISLSHYLRQNLSVTTHSMTTLEQEIKHTKAYLSIEEARFVDKLEVVYDIDDHALLQNIPPLTLQPLVENSIKHGFKDKENNCTVKITIKESNHFIHVKVEDNGQGMSNERAEQIGKALLHSENGTGLALYNVNRRLTMTYGDAAALKIQSKADKGTEITFSIPFVKGIT</sequence>
<dbReference type="SUPFAM" id="SSF55781">
    <property type="entry name" value="GAF domain-like"/>
    <property type="match status" value="1"/>
</dbReference>
<dbReference type="Pfam" id="PF07694">
    <property type="entry name" value="5TM-5TMR_LYT"/>
    <property type="match status" value="1"/>
</dbReference>
<evidence type="ECO:0000256" key="4">
    <source>
        <dbReference type="ARBA" id="ARBA00022475"/>
    </source>
</evidence>
<evidence type="ECO:0000256" key="5">
    <source>
        <dbReference type="ARBA" id="ARBA00022679"/>
    </source>
</evidence>
<dbReference type="RefSeq" id="WP_090745512.1">
    <property type="nucleotide sequence ID" value="NZ_FOBW01000007.1"/>
</dbReference>
<evidence type="ECO:0000256" key="6">
    <source>
        <dbReference type="ARBA" id="ARBA00022692"/>
    </source>
</evidence>
<keyword evidence="16" id="KW-1185">Reference proteome</keyword>
<dbReference type="GO" id="GO:0005886">
    <property type="term" value="C:plasma membrane"/>
    <property type="evidence" value="ECO:0007669"/>
    <property type="project" value="UniProtKB-SubCell"/>
</dbReference>
<dbReference type="Proteomes" id="UP000198553">
    <property type="component" value="Unassembled WGS sequence"/>
</dbReference>
<feature type="transmembrane region" description="Helical" evidence="13">
    <location>
        <begin position="43"/>
        <end position="63"/>
    </location>
</feature>
<dbReference type="InterPro" id="IPR004358">
    <property type="entry name" value="Sig_transdc_His_kin-like_C"/>
</dbReference>
<feature type="transmembrane region" description="Helical" evidence="13">
    <location>
        <begin position="182"/>
        <end position="202"/>
    </location>
</feature>
<keyword evidence="10 13" id="KW-1133">Transmembrane helix</keyword>
<keyword evidence="7" id="KW-0547">Nucleotide-binding</keyword>
<dbReference type="Pfam" id="PF02518">
    <property type="entry name" value="HATPase_c"/>
    <property type="match status" value="1"/>
</dbReference>
<evidence type="ECO:0000256" key="12">
    <source>
        <dbReference type="ARBA" id="ARBA00023136"/>
    </source>
</evidence>
<keyword evidence="12 13" id="KW-0472">Membrane</keyword>
<keyword evidence="6 13" id="KW-0812">Transmembrane</keyword>
<dbReference type="STRING" id="930146.SAMN05192533_107202"/>
<dbReference type="SUPFAM" id="SSF55874">
    <property type="entry name" value="ATPase domain of HSP90 chaperone/DNA topoisomerase II/histidine kinase"/>
    <property type="match status" value="1"/>
</dbReference>
<evidence type="ECO:0000256" key="7">
    <source>
        <dbReference type="ARBA" id="ARBA00022741"/>
    </source>
</evidence>
<evidence type="ECO:0000313" key="15">
    <source>
        <dbReference type="EMBL" id="SEM97521.1"/>
    </source>
</evidence>
<protein>
    <recommendedName>
        <fullName evidence="3">histidine kinase</fullName>
        <ecNumber evidence="3">2.7.13.3</ecNumber>
    </recommendedName>
</protein>
<dbReference type="InterPro" id="IPR010559">
    <property type="entry name" value="Sig_transdc_His_kin_internal"/>
</dbReference>
<dbReference type="InterPro" id="IPR050640">
    <property type="entry name" value="Bact_2-comp_sensor_kinase"/>
</dbReference>
<keyword evidence="11" id="KW-0902">Two-component regulatory system</keyword>